<evidence type="ECO:0000313" key="3">
    <source>
        <dbReference type="Proteomes" id="UP001474120"/>
    </source>
</evidence>
<accession>A0ABU9L020</accession>
<keyword evidence="1" id="KW-0732">Signal</keyword>
<keyword evidence="3" id="KW-1185">Reference proteome</keyword>
<comment type="caution">
    <text evidence="2">The sequence shown here is derived from an EMBL/GenBank/DDBJ whole genome shotgun (WGS) entry which is preliminary data.</text>
</comment>
<dbReference type="RefSeq" id="WP_342158705.1">
    <property type="nucleotide sequence ID" value="NZ_JBCDNA010000001.1"/>
</dbReference>
<feature type="signal peptide" evidence="1">
    <location>
        <begin position="1"/>
        <end position="22"/>
    </location>
</feature>
<dbReference type="Proteomes" id="UP001474120">
    <property type="component" value="Unassembled WGS sequence"/>
</dbReference>
<proteinExistence type="predicted"/>
<sequence>MKKKTSLIAGLVLLFLVIFSCEQEDQIGAFKSTDSGNSATKSTNDPINLLLDREDVEDLDCDETIKRDLMAGQHIYVGDVLIRKENDELVVTYDLTSTDWSLKESHVFIGDINDAPFTNNGNPKIGHFPHHEDHGLVKEYSYRMNLDGLNDCFSVISHAVVVLMEDDSETANETAFGFGDNVFDGNRWGWYLDVCKTDCESNEEGEEFEEEDEEEASAVTTVEVEVDEGNATYDNDPAGSGNDRIDDYGCMDAYAFDQNNQGNSICFYEDFSSWGWSNYTGVNPDHNEPVGITYTYPIFASAFQCDITNSIEIGSIKIHVSGGDGRLVANVTVSLTNTQLVIKEFNFFVGESAYPLDQSGQESIDPQDFDISLSGLNTSSYSVNNIEWYDASYFISHIKVCPKP</sequence>
<protein>
    <recommendedName>
        <fullName evidence="4">Lipoprotein</fullName>
    </recommendedName>
</protein>
<gene>
    <name evidence="2" type="ORF">AABB81_03675</name>
</gene>
<dbReference type="EMBL" id="JBCDNA010000001">
    <property type="protein sequence ID" value="MEL4454979.1"/>
    <property type="molecule type" value="Genomic_DNA"/>
</dbReference>
<reference evidence="2 3" key="1">
    <citation type="submission" date="2024-04" db="EMBL/GenBank/DDBJ databases">
        <title>whole genome sequencing of Lutimonas vermicola strain IMCC1616.</title>
        <authorList>
            <person name="Bae S.S."/>
        </authorList>
    </citation>
    <scope>NUCLEOTIDE SEQUENCE [LARGE SCALE GENOMIC DNA]</scope>
    <source>
        <strain evidence="2 3">IMCC1616</strain>
    </source>
</reference>
<organism evidence="2 3">
    <name type="scientific">Lutimonas vermicola</name>
    <dbReference type="NCBI Taxonomy" id="414288"/>
    <lineage>
        <taxon>Bacteria</taxon>
        <taxon>Pseudomonadati</taxon>
        <taxon>Bacteroidota</taxon>
        <taxon>Flavobacteriia</taxon>
        <taxon>Flavobacteriales</taxon>
        <taxon>Flavobacteriaceae</taxon>
        <taxon>Lutimonas</taxon>
    </lineage>
</organism>
<evidence type="ECO:0000313" key="2">
    <source>
        <dbReference type="EMBL" id="MEL4454979.1"/>
    </source>
</evidence>
<feature type="chain" id="PRO_5046081448" description="Lipoprotein" evidence="1">
    <location>
        <begin position="23"/>
        <end position="404"/>
    </location>
</feature>
<dbReference type="PROSITE" id="PS51257">
    <property type="entry name" value="PROKAR_LIPOPROTEIN"/>
    <property type="match status" value="1"/>
</dbReference>
<evidence type="ECO:0008006" key="4">
    <source>
        <dbReference type="Google" id="ProtNLM"/>
    </source>
</evidence>
<name>A0ABU9L020_9FLAO</name>
<evidence type="ECO:0000256" key="1">
    <source>
        <dbReference type="SAM" id="SignalP"/>
    </source>
</evidence>